<dbReference type="EMBL" id="BLLF01000194">
    <property type="protein sequence ID" value="GFH08918.1"/>
    <property type="molecule type" value="Genomic_DNA"/>
</dbReference>
<name>A0A699YM29_HAELA</name>
<feature type="region of interest" description="Disordered" evidence="2">
    <location>
        <begin position="470"/>
        <end position="506"/>
    </location>
</feature>
<keyword evidence="4" id="KW-1185">Reference proteome</keyword>
<organism evidence="3 4">
    <name type="scientific">Haematococcus lacustris</name>
    <name type="common">Green alga</name>
    <name type="synonym">Haematococcus pluvialis</name>
    <dbReference type="NCBI Taxonomy" id="44745"/>
    <lineage>
        <taxon>Eukaryota</taxon>
        <taxon>Viridiplantae</taxon>
        <taxon>Chlorophyta</taxon>
        <taxon>core chlorophytes</taxon>
        <taxon>Chlorophyceae</taxon>
        <taxon>CS clade</taxon>
        <taxon>Chlamydomonadales</taxon>
        <taxon>Haematococcaceae</taxon>
        <taxon>Haematococcus</taxon>
    </lineage>
</organism>
<reference evidence="3 4" key="1">
    <citation type="submission" date="2020-02" db="EMBL/GenBank/DDBJ databases">
        <title>Draft genome sequence of Haematococcus lacustris strain NIES-144.</title>
        <authorList>
            <person name="Morimoto D."/>
            <person name="Nakagawa S."/>
            <person name="Yoshida T."/>
            <person name="Sawayama S."/>
        </authorList>
    </citation>
    <scope>NUCLEOTIDE SEQUENCE [LARGE SCALE GENOMIC DNA]</scope>
    <source>
        <strain evidence="3 4">NIES-144</strain>
    </source>
</reference>
<feature type="compositionally biased region" description="Polar residues" evidence="2">
    <location>
        <begin position="470"/>
        <end position="481"/>
    </location>
</feature>
<comment type="caution">
    <text evidence="3">The sequence shown here is derived from an EMBL/GenBank/DDBJ whole genome shotgun (WGS) entry which is preliminary data.</text>
</comment>
<evidence type="ECO:0000313" key="4">
    <source>
        <dbReference type="Proteomes" id="UP000485058"/>
    </source>
</evidence>
<proteinExistence type="predicted"/>
<sequence length="506" mass="54469">MLSDMLQRFPGIGSAVYLLLDSGSRRAMRLVCKQLRAATDNAVSSLDIDLIDSDDPDEVLQRLARTSLRPSKLYLRKYSDTSTQLTLLAAALLAQELVPVLHGVQQLTLSSALPLSTALVMSSTMPQLRSLDVNCHVDVQVCRAWQRLPQLSSLILTLTRASGAAAASLLLKGLENITSLKSLDLSRSRGMVDEGSLAACTQLTALRGCSWLPALTQLTQLQQLGVTLDLASDSLPLLATLPQLTDLKLQSCPLQISSQLSRCLFQHLTALSVCHIHSRDLAALDCPQLQTLAVRQLLVDCAASLHACASGILQHCCAVWGLSTWEFQEVPSASVLLEALAPWQPRSGKAIEELGLWHLSNVTREALEWLPVNINSLSFGLSPTAWGAELCGHPPDTADMSGPHLLPCGGNGAAAAGSQGTTGCLTTSSSPQHDEQGRRGFTEELQFLHSELDGTTNICRNCDLAERQHTGTVQHQQSQQGAPLLLQPKSCPCPGPPPHPRIHHQQ</sequence>
<comment type="subcellular location">
    <subcellularLocation>
        <location evidence="1">Cytoplasm</location>
        <location evidence="1">Cytoskeleton</location>
        <location evidence="1">Cilium axoneme</location>
    </subcellularLocation>
</comment>
<evidence type="ECO:0008006" key="5">
    <source>
        <dbReference type="Google" id="ProtNLM"/>
    </source>
</evidence>
<dbReference type="InterPro" id="IPR032675">
    <property type="entry name" value="LRR_dom_sf"/>
</dbReference>
<gene>
    <name evidence="3" type="ORF">HaLaN_03962</name>
</gene>
<evidence type="ECO:0000313" key="3">
    <source>
        <dbReference type="EMBL" id="GFH08918.1"/>
    </source>
</evidence>
<feature type="region of interest" description="Disordered" evidence="2">
    <location>
        <begin position="417"/>
        <end position="438"/>
    </location>
</feature>
<dbReference type="AlphaFoldDB" id="A0A699YM29"/>
<evidence type="ECO:0000256" key="2">
    <source>
        <dbReference type="SAM" id="MobiDB-lite"/>
    </source>
</evidence>
<evidence type="ECO:0000256" key="1">
    <source>
        <dbReference type="ARBA" id="ARBA00004430"/>
    </source>
</evidence>
<feature type="compositionally biased region" description="Polar residues" evidence="2">
    <location>
        <begin position="418"/>
        <end position="431"/>
    </location>
</feature>
<dbReference type="SUPFAM" id="SSF52047">
    <property type="entry name" value="RNI-like"/>
    <property type="match status" value="1"/>
</dbReference>
<dbReference type="GO" id="GO:0005930">
    <property type="term" value="C:axoneme"/>
    <property type="evidence" value="ECO:0007669"/>
    <property type="project" value="UniProtKB-SubCell"/>
</dbReference>
<protein>
    <recommendedName>
        <fullName evidence="5">F-box domain-containing protein</fullName>
    </recommendedName>
</protein>
<dbReference type="Gene3D" id="3.80.10.10">
    <property type="entry name" value="Ribonuclease Inhibitor"/>
    <property type="match status" value="1"/>
</dbReference>
<accession>A0A699YM29</accession>
<dbReference type="Proteomes" id="UP000485058">
    <property type="component" value="Unassembled WGS sequence"/>
</dbReference>